<dbReference type="FunFam" id="1.10.10.60:FF:000141">
    <property type="entry name" value="TetR family transcriptional regulator"/>
    <property type="match status" value="1"/>
</dbReference>
<dbReference type="Pfam" id="PF14246">
    <property type="entry name" value="TetR_C_7"/>
    <property type="match status" value="1"/>
</dbReference>
<keyword evidence="1" id="KW-0805">Transcription regulation</keyword>
<keyword evidence="3" id="KW-0804">Transcription</keyword>
<name>A0A418ZZW2_9RHOB</name>
<dbReference type="Proteomes" id="UP000283587">
    <property type="component" value="Unassembled WGS sequence"/>
</dbReference>
<evidence type="ECO:0000313" key="6">
    <source>
        <dbReference type="EMBL" id="RJL06144.1"/>
    </source>
</evidence>
<evidence type="ECO:0000256" key="3">
    <source>
        <dbReference type="ARBA" id="ARBA00023163"/>
    </source>
</evidence>
<gene>
    <name evidence="6" type="ORF">D3P05_18555</name>
</gene>
<evidence type="ECO:0000259" key="5">
    <source>
        <dbReference type="PROSITE" id="PS50977"/>
    </source>
</evidence>
<dbReference type="SUPFAM" id="SSF46689">
    <property type="entry name" value="Homeodomain-like"/>
    <property type="match status" value="1"/>
</dbReference>
<dbReference type="InterPro" id="IPR036271">
    <property type="entry name" value="Tet_transcr_reg_TetR-rel_C_sf"/>
</dbReference>
<dbReference type="EMBL" id="QZEW01000100">
    <property type="protein sequence ID" value="RJL06144.1"/>
    <property type="molecule type" value="Genomic_DNA"/>
</dbReference>
<comment type="caution">
    <text evidence="6">The sequence shown here is derived from an EMBL/GenBank/DDBJ whole genome shotgun (WGS) entry which is preliminary data.</text>
</comment>
<reference evidence="7" key="1">
    <citation type="submission" date="2018-09" db="EMBL/GenBank/DDBJ databases">
        <title>Paracoccus onubensis nov. sp. a moderate halophilic bacterium isolated from Gruta de las Maravillas (Aracena, Spain).</title>
        <authorList>
            <person name="Jurado V."/>
            <person name="Gutierrez-Patricio S."/>
            <person name="Gonzalez-Pimentel J.L."/>
            <person name="Miller A.Z."/>
            <person name="Laiz L."/>
            <person name="Saiz-Jimenez C."/>
        </authorList>
    </citation>
    <scope>NUCLEOTIDE SEQUENCE [LARGE SCALE GENOMIC DNA]</scope>
    <source>
        <strain evidence="7">DSM 26381</strain>
    </source>
</reference>
<protein>
    <submittedName>
        <fullName evidence="6">TetR family transcriptional regulator</fullName>
    </submittedName>
</protein>
<dbReference type="RefSeq" id="WP_119900288.1">
    <property type="nucleotide sequence ID" value="NZ_QNRC01000005.1"/>
</dbReference>
<dbReference type="InterPro" id="IPR009057">
    <property type="entry name" value="Homeodomain-like_sf"/>
</dbReference>
<dbReference type="PROSITE" id="PS50977">
    <property type="entry name" value="HTH_TETR_2"/>
    <property type="match status" value="1"/>
</dbReference>
<dbReference type="PRINTS" id="PR00455">
    <property type="entry name" value="HTHTETR"/>
</dbReference>
<sequence length="215" mass="23977">MIQKHEIYRGRKFHQVCRGARQVFLRDGYEGASVDDISRAAGVSKATLYSYFPHKRLMFEEVMRNEIAEAEKQIAIAPDNALPPSLGLPVVVETMARDAVSEIQTGLYRLGIAEARRFPKLARDYYDRILQKRSAILAAYLDHWVARGELDIADTRRAADQLWRMTGAALAERAVLLPQSTLKEASLREACAAALELFLRAYGASRAGDIPAAAQ</sequence>
<organism evidence="6 7">
    <name type="scientific">Paracoccus siganidrum</name>
    <dbReference type="NCBI Taxonomy" id="1276757"/>
    <lineage>
        <taxon>Bacteria</taxon>
        <taxon>Pseudomonadati</taxon>
        <taxon>Pseudomonadota</taxon>
        <taxon>Alphaproteobacteria</taxon>
        <taxon>Rhodobacterales</taxon>
        <taxon>Paracoccaceae</taxon>
        <taxon>Paracoccus</taxon>
    </lineage>
</organism>
<dbReference type="InterPro" id="IPR001647">
    <property type="entry name" value="HTH_TetR"/>
</dbReference>
<dbReference type="Pfam" id="PF00440">
    <property type="entry name" value="TetR_N"/>
    <property type="match status" value="1"/>
</dbReference>
<keyword evidence="7" id="KW-1185">Reference proteome</keyword>
<dbReference type="Gene3D" id="1.10.357.10">
    <property type="entry name" value="Tetracycline Repressor, domain 2"/>
    <property type="match status" value="1"/>
</dbReference>
<evidence type="ECO:0000256" key="1">
    <source>
        <dbReference type="ARBA" id="ARBA00023015"/>
    </source>
</evidence>
<dbReference type="PANTHER" id="PTHR30055">
    <property type="entry name" value="HTH-TYPE TRANSCRIPTIONAL REGULATOR RUTR"/>
    <property type="match status" value="1"/>
</dbReference>
<dbReference type="PANTHER" id="PTHR30055:SF146">
    <property type="entry name" value="HTH-TYPE TRANSCRIPTIONAL DUAL REGULATOR CECR"/>
    <property type="match status" value="1"/>
</dbReference>
<dbReference type="GO" id="GO:0003700">
    <property type="term" value="F:DNA-binding transcription factor activity"/>
    <property type="evidence" value="ECO:0007669"/>
    <property type="project" value="TreeGrafter"/>
</dbReference>
<dbReference type="AlphaFoldDB" id="A0A418ZZW2"/>
<dbReference type="GO" id="GO:0000976">
    <property type="term" value="F:transcription cis-regulatory region binding"/>
    <property type="evidence" value="ECO:0007669"/>
    <property type="project" value="TreeGrafter"/>
</dbReference>
<evidence type="ECO:0000313" key="7">
    <source>
        <dbReference type="Proteomes" id="UP000283587"/>
    </source>
</evidence>
<dbReference type="InterPro" id="IPR039536">
    <property type="entry name" value="TetR_C_Proteobacteria"/>
</dbReference>
<keyword evidence="2 4" id="KW-0238">DNA-binding</keyword>
<dbReference type="OrthoDB" id="9816431at2"/>
<proteinExistence type="predicted"/>
<evidence type="ECO:0000256" key="2">
    <source>
        <dbReference type="ARBA" id="ARBA00023125"/>
    </source>
</evidence>
<feature type="DNA-binding region" description="H-T-H motif" evidence="4">
    <location>
        <begin position="33"/>
        <end position="52"/>
    </location>
</feature>
<evidence type="ECO:0000256" key="4">
    <source>
        <dbReference type="PROSITE-ProRule" id="PRU00335"/>
    </source>
</evidence>
<dbReference type="InterPro" id="IPR050109">
    <property type="entry name" value="HTH-type_TetR-like_transc_reg"/>
</dbReference>
<dbReference type="SUPFAM" id="SSF48498">
    <property type="entry name" value="Tetracyclin repressor-like, C-terminal domain"/>
    <property type="match status" value="1"/>
</dbReference>
<feature type="domain" description="HTH tetR-type" evidence="5">
    <location>
        <begin position="10"/>
        <end position="70"/>
    </location>
</feature>
<accession>A0A418ZZW2</accession>